<evidence type="ECO:0000256" key="4">
    <source>
        <dbReference type="ARBA" id="ARBA00022723"/>
    </source>
</evidence>
<evidence type="ECO:0000256" key="10">
    <source>
        <dbReference type="ARBA" id="ARBA00048881"/>
    </source>
</evidence>
<comment type="cofactor">
    <cofactor evidence="1">
        <name>Cu(2+)</name>
        <dbReference type="ChEBI" id="CHEBI:29036"/>
    </cofactor>
</comment>
<dbReference type="PANTHER" id="PTHR11474">
    <property type="entry name" value="TYROSINASE FAMILY MEMBER"/>
    <property type="match status" value="1"/>
</dbReference>
<organism evidence="13 14">
    <name type="scientific">Tetrapyrgos nigripes</name>
    <dbReference type="NCBI Taxonomy" id="182062"/>
    <lineage>
        <taxon>Eukaryota</taxon>
        <taxon>Fungi</taxon>
        <taxon>Dikarya</taxon>
        <taxon>Basidiomycota</taxon>
        <taxon>Agaricomycotina</taxon>
        <taxon>Agaricomycetes</taxon>
        <taxon>Agaricomycetidae</taxon>
        <taxon>Agaricales</taxon>
        <taxon>Marasmiineae</taxon>
        <taxon>Marasmiaceae</taxon>
        <taxon>Tetrapyrgos</taxon>
    </lineage>
</organism>
<comment type="caution">
    <text evidence="13">The sequence shown here is derived from an EMBL/GenBank/DDBJ whole genome shotgun (WGS) entry which is preliminary data.</text>
</comment>
<evidence type="ECO:0000256" key="5">
    <source>
        <dbReference type="ARBA" id="ARBA00023002"/>
    </source>
</evidence>
<evidence type="ECO:0000256" key="9">
    <source>
        <dbReference type="ARBA" id="ARBA00048233"/>
    </source>
</evidence>
<feature type="region of interest" description="Disordered" evidence="11">
    <location>
        <begin position="609"/>
        <end position="636"/>
    </location>
</feature>
<feature type="compositionally biased region" description="Low complexity" evidence="11">
    <location>
        <begin position="609"/>
        <end position="625"/>
    </location>
</feature>
<accession>A0A8H5FVW2</accession>
<dbReference type="InterPro" id="IPR002227">
    <property type="entry name" value="Tyrosinase_Cu-bd"/>
</dbReference>
<feature type="domain" description="Tyrosinase copper-binding" evidence="12">
    <location>
        <begin position="362"/>
        <end position="373"/>
    </location>
</feature>
<dbReference type="GO" id="GO:0042438">
    <property type="term" value="P:melanin biosynthetic process"/>
    <property type="evidence" value="ECO:0007669"/>
    <property type="project" value="UniProtKB-KW"/>
</dbReference>
<evidence type="ECO:0000256" key="2">
    <source>
        <dbReference type="ARBA" id="ARBA00009928"/>
    </source>
</evidence>
<evidence type="ECO:0000256" key="3">
    <source>
        <dbReference type="ARBA" id="ARBA00011906"/>
    </source>
</evidence>
<feature type="compositionally biased region" description="Polar residues" evidence="11">
    <location>
        <begin position="626"/>
        <end position="636"/>
    </location>
</feature>
<sequence length="636" mass="71886">MLGWIIQKLPDRAGYILKAGDVPAGGAPTVNSDGLISASLNGAGEAWCIEAAPSNGPISYIIATQDKEKKGWVAPDDPNDPNNQIRCQLLAAVEPKLLYPPNEVFDIIPFPLVTVTEAPYPPPSPPCAESERQRAPPPRLNIVTLKNDQKQWSLYIQALMTRKVDNDKMAAIKAMKAIQALNRAARDIVDRPNYKHAYDAEAWRRAAENLRSPYWDWADRSTEYLPPSEVYHSLNHPTLRITTPNGLIQVPNPLLSYRFQELFPWSIQCRFDDLPTTVRHPRPNPEDSIRAFKESVRGPAMTEDLGHELWKTLNWNNTWPKISNSGTTQGANANSLETLHNAMHNKIGGCGHMGEVPTAAFDPIFMLHHTNVDRQLSLWQALHPNVWVPGQEADQDLLPFYYRGSFHTSNSPGVKDLTQFNTTYPELIDENGEADPMELVRHKVHKLYRPMGEPYKLTEEAAIRVKVKKFQFNQSFSVFLFRLLLPDVEDWRTSDRLIGSYSEFVNSDSKSCKSCVDNRDVDTEGYITLHVQRGDYEDLKDMKEILRDVQDELKLGIQKIDGAVVALDDPKLKYLELELLIWDKLEYKHHDDDLPPSRVHESKLVQYGTDTTTTGTTTTGSTTTTVDSNHSQCVTL</sequence>
<evidence type="ECO:0000256" key="11">
    <source>
        <dbReference type="SAM" id="MobiDB-lite"/>
    </source>
</evidence>
<proteinExistence type="inferred from homology"/>
<comment type="catalytic activity">
    <reaction evidence="9">
        <text>2 L-dopa + O2 = 2 L-dopaquinone + 2 H2O</text>
        <dbReference type="Rhea" id="RHEA:34287"/>
        <dbReference type="ChEBI" id="CHEBI:15377"/>
        <dbReference type="ChEBI" id="CHEBI:15379"/>
        <dbReference type="ChEBI" id="CHEBI:57504"/>
        <dbReference type="ChEBI" id="CHEBI:57924"/>
        <dbReference type="EC" id="1.14.18.1"/>
    </reaction>
</comment>
<dbReference type="InterPro" id="IPR050316">
    <property type="entry name" value="Tyrosinase/Hemocyanin"/>
</dbReference>
<dbReference type="PANTHER" id="PTHR11474:SF76">
    <property type="entry name" value="SHKT DOMAIN-CONTAINING PROTEIN"/>
    <property type="match status" value="1"/>
</dbReference>
<gene>
    <name evidence="13" type="ORF">D9758_010517</name>
</gene>
<evidence type="ECO:0000256" key="6">
    <source>
        <dbReference type="ARBA" id="ARBA00023008"/>
    </source>
</evidence>
<dbReference type="InterPro" id="IPR008922">
    <property type="entry name" value="Di-copper_centre_dom_sf"/>
</dbReference>
<dbReference type="Pfam" id="PF00264">
    <property type="entry name" value="Tyrosinase"/>
    <property type="match status" value="1"/>
</dbReference>
<reference evidence="13 14" key="1">
    <citation type="journal article" date="2020" name="ISME J.">
        <title>Uncovering the hidden diversity of litter-decomposition mechanisms in mushroom-forming fungi.</title>
        <authorList>
            <person name="Floudas D."/>
            <person name="Bentzer J."/>
            <person name="Ahren D."/>
            <person name="Johansson T."/>
            <person name="Persson P."/>
            <person name="Tunlid A."/>
        </authorList>
    </citation>
    <scope>NUCLEOTIDE SEQUENCE [LARGE SCALE GENOMIC DNA]</scope>
    <source>
        <strain evidence="13 14">CBS 291.85</strain>
    </source>
</reference>
<evidence type="ECO:0000256" key="7">
    <source>
        <dbReference type="ARBA" id="ARBA00023033"/>
    </source>
</evidence>
<comment type="catalytic activity">
    <reaction evidence="10">
        <text>L-tyrosine + O2 = L-dopaquinone + H2O</text>
        <dbReference type="Rhea" id="RHEA:18117"/>
        <dbReference type="ChEBI" id="CHEBI:15377"/>
        <dbReference type="ChEBI" id="CHEBI:15379"/>
        <dbReference type="ChEBI" id="CHEBI:57924"/>
        <dbReference type="ChEBI" id="CHEBI:58315"/>
        <dbReference type="EC" id="1.14.18.1"/>
    </reaction>
</comment>
<dbReference type="Gene3D" id="1.10.1280.10">
    <property type="entry name" value="Di-copper center containing domain from catechol oxidase"/>
    <property type="match status" value="1"/>
</dbReference>
<protein>
    <recommendedName>
        <fullName evidence="3">tyrosinase</fullName>
        <ecNumber evidence="3">1.14.18.1</ecNumber>
    </recommendedName>
</protein>
<dbReference type="EC" id="1.14.18.1" evidence="3"/>
<dbReference type="SUPFAM" id="SSF48056">
    <property type="entry name" value="Di-copper centre-containing domain"/>
    <property type="match status" value="1"/>
</dbReference>
<keyword evidence="14" id="KW-1185">Reference proteome</keyword>
<dbReference type="Pfam" id="PF18132">
    <property type="entry name" value="Tyrosinase_C"/>
    <property type="match status" value="1"/>
</dbReference>
<dbReference type="GO" id="GO:0004503">
    <property type="term" value="F:tyrosinase activity"/>
    <property type="evidence" value="ECO:0007669"/>
    <property type="project" value="UniProtKB-EC"/>
</dbReference>
<dbReference type="GO" id="GO:0046872">
    <property type="term" value="F:metal ion binding"/>
    <property type="evidence" value="ECO:0007669"/>
    <property type="project" value="UniProtKB-KW"/>
</dbReference>
<dbReference type="PRINTS" id="PR00092">
    <property type="entry name" value="TYROSINASE"/>
</dbReference>
<dbReference type="Gene3D" id="2.80.10.50">
    <property type="match status" value="1"/>
</dbReference>
<keyword evidence="7" id="KW-0503">Monooxygenase</keyword>
<keyword evidence="4" id="KW-0479">Metal-binding</keyword>
<dbReference type="Pfam" id="PF16850">
    <property type="entry name" value="Inhibitor_I66"/>
    <property type="match status" value="1"/>
</dbReference>
<evidence type="ECO:0000313" key="13">
    <source>
        <dbReference type="EMBL" id="KAF5350909.1"/>
    </source>
</evidence>
<keyword evidence="5" id="KW-0560">Oxidoreductase</keyword>
<dbReference type="Proteomes" id="UP000559256">
    <property type="component" value="Unassembled WGS sequence"/>
</dbReference>
<comment type="similarity">
    <text evidence="2">Belongs to the tyrosinase family.</text>
</comment>
<dbReference type="EMBL" id="JAACJM010000072">
    <property type="protein sequence ID" value="KAF5350909.1"/>
    <property type="molecule type" value="Genomic_DNA"/>
</dbReference>
<evidence type="ECO:0000256" key="1">
    <source>
        <dbReference type="ARBA" id="ARBA00001973"/>
    </source>
</evidence>
<evidence type="ECO:0000259" key="12">
    <source>
        <dbReference type="PROSITE" id="PS00498"/>
    </source>
</evidence>
<keyword evidence="8" id="KW-0470">Melanin biosynthesis</keyword>
<dbReference type="InterPro" id="IPR041640">
    <property type="entry name" value="Tyrosinase_C"/>
</dbReference>
<dbReference type="PROSITE" id="PS00498">
    <property type="entry name" value="TYROSINASE_2"/>
    <property type="match status" value="1"/>
</dbReference>
<evidence type="ECO:0000256" key="8">
    <source>
        <dbReference type="ARBA" id="ARBA00023101"/>
    </source>
</evidence>
<keyword evidence="6" id="KW-0186">Copper</keyword>
<evidence type="ECO:0000313" key="14">
    <source>
        <dbReference type="Proteomes" id="UP000559256"/>
    </source>
</evidence>
<dbReference type="OrthoDB" id="6132182at2759"/>
<dbReference type="GO" id="GO:0004867">
    <property type="term" value="F:serine-type endopeptidase inhibitor activity"/>
    <property type="evidence" value="ECO:0007669"/>
    <property type="project" value="InterPro"/>
</dbReference>
<dbReference type="InterPro" id="IPR031755">
    <property type="entry name" value="Inhibitor_I66"/>
</dbReference>
<dbReference type="AlphaFoldDB" id="A0A8H5FVW2"/>
<name>A0A8H5FVW2_9AGAR</name>